<dbReference type="Pfam" id="PF08239">
    <property type="entry name" value="SH3_3"/>
    <property type="match status" value="1"/>
</dbReference>
<sequence length="284" mass="33595">MILSKGIFHFFICAAFISCNSTKDIYISGSKVNLHERPNEKSKLIRKLTGNTKASIIEEVTNDTSDFRHWFKVRLPNHLEGYVYSDFSYFEPQNTFTNSLALQKVKFELHEGKLKILEKNTSKLLDTIDVGNRFYKVFKSEQIRQYLLIVIGNEEEREDEYEGVVYDLTKHRVIIKNLSKKILMHICNFESVSPDDQFLVFDSGTSSIRDKFVYDLSTSKFQIFNDMSRELQWIAPKTFIYFERVKENESNLPIRKGDYVLEEKRIWRNGTIYRTNTTRYTYQD</sequence>
<dbReference type="RefSeq" id="WP_135633447.1">
    <property type="nucleotide sequence ID" value="NZ_RQFU01000005.1"/>
</dbReference>
<protein>
    <submittedName>
        <fullName evidence="2">SH3 domain-containing protein</fullName>
    </submittedName>
</protein>
<feature type="domain" description="SH3b" evidence="1">
    <location>
        <begin position="31"/>
        <end position="87"/>
    </location>
</feature>
<dbReference type="InterPro" id="IPR003646">
    <property type="entry name" value="SH3-like_bac-type"/>
</dbReference>
<keyword evidence="3" id="KW-1185">Reference proteome</keyword>
<dbReference type="EMBL" id="RQFU01000005">
    <property type="protein sequence ID" value="TGL24199.1"/>
    <property type="molecule type" value="Genomic_DNA"/>
</dbReference>
<organism evidence="2 3">
    <name type="scientific">Leptospira yanagawae</name>
    <dbReference type="NCBI Taxonomy" id="293069"/>
    <lineage>
        <taxon>Bacteria</taxon>
        <taxon>Pseudomonadati</taxon>
        <taxon>Spirochaetota</taxon>
        <taxon>Spirochaetia</taxon>
        <taxon>Leptospirales</taxon>
        <taxon>Leptospiraceae</taxon>
        <taxon>Leptospira</taxon>
    </lineage>
</organism>
<gene>
    <name evidence="2" type="ORF">EHQ46_03515</name>
</gene>
<dbReference type="PROSITE" id="PS51257">
    <property type="entry name" value="PROKAR_LIPOPROTEIN"/>
    <property type="match status" value="1"/>
</dbReference>
<comment type="caution">
    <text evidence="2">The sequence shown here is derived from an EMBL/GenBank/DDBJ whole genome shotgun (WGS) entry which is preliminary data.</text>
</comment>
<evidence type="ECO:0000313" key="2">
    <source>
        <dbReference type="EMBL" id="TGL24199.1"/>
    </source>
</evidence>
<evidence type="ECO:0000313" key="3">
    <source>
        <dbReference type="Proteomes" id="UP000298200"/>
    </source>
</evidence>
<dbReference type="Gene3D" id="2.30.30.40">
    <property type="entry name" value="SH3 Domains"/>
    <property type="match status" value="1"/>
</dbReference>
<evidence type="ECO:0000259" key="1">
    <source>
        <dbReference type="Pfam" id="PF08239"/>
    </source>
</evidence>
<reference evidence="3" key="1">
    <citation type="journal article" date="2019" name="PLoS Negl. Trop. Dis.">
        <title>Revisiting the worldwide diversity of Leptospira species in the environment.</title>
        <authorList>
            <person name="Vincent A.T."/>
            <person name="Schiettekatte O."/>
            <person name="Bourhy P."/>
            <person name="Veyrier F.J."/>
            <person name="Picardeau M."/>
        </authorList>
    </citation>
    <scope>NUCLEOTIDE SEQUENCE [LARGE SCALE GENOMIC DNA]</scope>
    <source>
        <strain evidence="3">201800272</strain>
    </source>
</reference>
<name>A0ABY2M4T1_9LEPT</name>
<proteinExistence type="predicted"/>
<accession>A0ABY2M4T1</accession>
<dbReference type="Proteomes" id="UP000298200">
    <property type="component" value="Unassembled WGS sequence"/>
</dbReference>